<feature type="binding site" evidence="4">
    <location>
        <position position="60"/>
    </location>
    <ligand>
        <name>Fe cation</name>
        <dbReference type="ChEBI" id="CHEBI:24875"/>
    </ligand>
</feature>
<dbReference type="PIRSF" id="PIRSF002825">
    <property type="entry name" value="CfbpA"/>
    <property type="match status" value="1"/>
</dbReference>
<gene>
    <name evidence="7" type="ORF">KDK92_17150</name>
</gene>
<comment type="caution">
    <text evidence="7">The sequence shown here is derived from an EMBL/GenBank/DDBJ whole genome shotgun (WGS) entry which is preliminary data.</text>
</comment>
<dbReference type="PANTHER" id="PTHR30006:SF15">
    <property type="entry name" value="IRON-UTILIZATION PERIPLASMIC PROTEIN"/>
    <property type="match status" value="1"/>
</dbReference>
<evidence type="ECO:0000256" key="2">
    <source>
        <dbReference type="ARBA" id="ARBA00022496"/>
    </source>
</evidence>
<dbReference type="Proteomes" id="UP001056429">
    <property type="component" value="Unassembled WGS sequence"/>
</dbReference>
<name>A0A9J6P7H2_9CLOT</name>
<evidence type="ECO:0000256" key="6">
    <source>
        <dbReference type="SAM" id="SignalP"/>
    </source>
</evidence>
<dbReference type="RefSeq" id="WP_250860584.1">
    <property type="nucleotide sequence ID" value="NZ_JAGSOJ010000004.1"/>
</dbReference>
<dbReference type="GO" id="GO:0046872">
    <property type="term" value="F:metal ion binding"/>
    <property type="evidence" value="ECO:0007669"/>
    <property type="project" value="UniProtKB-KW"/>
</dbReference>
<dbReference type="Gene3D" id="3.40.190.10">
    <property type="entry name" value="Periplasmic binding protein-like II"/>
    <property type="match status" value="2"/>
</dbReference>
<feature type="region of interest" description="Disordered" evidence="5">
    <location>
        <begin position="27"/>
        <end position="46"/>
    </location>
</feature>
<feature type="binding site" evidence="4">
    <location>
        <position position="247"/>
    </location>
    <ligand>
        <name>Fe cation</name>
        <dbReference type="ChEBI" id="CHEBI:24875"/>
    </ligand>
</feature>
<evidence type="ECO:0000256" key="3">
    <source>
        <dbReference type="ARBA" id="ARBA00022729"/>
    </source>
</evidence>
<reference evidence="7" key="1">
    <citation type="journal article" date="2021" name="mSystems">
        <title>Bacteria and Archaea Synergistically Convert Glycine Betaine to Biogenic Methane in the Formosa Cold Seep of the South China Sea.</title>
        <authorList>
            <person name="Li L."/>
            <person name="Zhang W."/>
            <person name="Zhang S."/>
            <person name="Song L."/>
            <person name="Sun Q."/>
            <person name="Zhang H."/>
            <person name="Xiang H."/>
            <person name="Dong X."/>
        </authorList>
    </citation>
    <scope>NUCLEOTIDE SEQUENCE</scope>
    <source>
        <strain evidence="7">ZWT</strain>
    </source>
</reference>
<evidence type="ECO:0000256" key="5">
    <source>
        <dbReference type="SAM" id="MobiDB-lite"/>
    </source>
</evidence>
<dbReference type="Pfam" id="PF13343">
    <property type="entry name" value="SBP_bac_6"/>
    <property type="match status" value="1"/>
</dbReference>
<reference evidence="7" key="2">
    <citation type="submission" date="2021-04" db="EMBL/GenBank/DDBJ databases">
        <authorList>
            <person name="Dong X."/>
        </authorList>
    </citation>
    <scope>NUCLEOTIDE SEQUENCE</scope>
    <source>
        <strain evidence="7">ZWT</strain>
    </source>
</reference>
<comment type="similarity">
    <text evidence="1">Belongs to the bacterial solute-binding protein 1 family.</text>
</comment>
<feature type="binding site" evidence="4">
    <location>
        <position position="248"/>
    </location>
    <ligand>
        <name>Fe cation</name>
        <dbReference type="ChEBI" id="CHEBI:24875"/>
    </ligand>
</feature>
<dbReference type="AlphaFoldDB" id="A0A9J6P7H2"/>
<keyword evidence="8" id="KW-1185">Reference proteome</keyword>
<feature type="chain" id="PRO_5039908932" evidence="6">
    <location>
        <begin position="21"/>
        <end position="366"/>
    </location>
</feature>
<feature type="signal peptide" evidence="6">
    <location>
        <begin position="1"/>
        <end position="20"/>
    </location>
</feature>
<dbReference type="GO" id="GO:0030288">
    <property type="term" value="C:outer membrane-bounded periplasmic space"/>
    <property type="evidence" value="ECO:0007669"/>
    <property type="project" value="TreeGrafter"/>
</dbReference>
<evidence type="ECO:0000256" key="4">
    <source>
        <dbReference type="PIRSR" id="PIRSR002825-1"/>
    </source>
</evidence>
<dbReference type="PROSITE" id="PS51257">
    <property type="entry name" value="PROKAR_LIPOPROTEIN"/>
    <property type="match status" value="1"/>
</dbReference>
<keyword evidence="4" id="KW-0408">Iron</keyword>
<evidence type="ECO:0000313" key="8">
    <source>
        <dbReference type="Proteomes" id="UP001056429"/>
    </source>
</evidence>
<dbReference type="GO" id="GO:0006826">
    <property type="term" value="P:iron ion transport"/>
    <property type="evidence" value="ECO:0007669"/>
    <property type="project" value="UniProtKB-KW"/>
</dbReference>
<dbReference type="PANTHER" id="PTHR30006">
    <property type="entry name" value="THIAMINE-BINDING PERIPLASMIC PROTEIN-RELATED"/>
    <property type="match status" value="1"/>
</dbReference>
<dbReference type="EMBL" id="JAGSOJ010000004">
    <property type="protein sequence ID" value="MCM1991464.1"/>
    <property type="molecule type" value="Genomic_DNA"/>
</dbReference>
<sequence>MKVKGLLTAIGMAAVIGVTALTGCTSQNNEVKNSTKNNAVEEKTEKSDEKQVVNLYSDRHYDTDEELYKLFTEETGIEVNVVKGKADELIERLDREGKDTEADLLVVADAGRLYRAEEKGLLQEVKSETLFNNIPENLRDEDNNWFGLTMRGRVIVYSKDRVDPAELSTYMDLTAPKWEGKILVRSSENIYNQSLLASLIEIHGEEKAREWAEGVVKNMARDPEGNDRAQATAVVAGEGDLAIMNTYYIGKMLNSSNPEEVKVGENVGIFFPDQGGDGTHVNVSGVGMTKEAKNKENALKLMEFLSGEKAQKQYAEANYEYPVNSNVEASELLKSWGEFETQKINLSKLGQNNSKAVKIFNEIGWK</sequence>
<dbReference type="SUPFAM" id="SSF53850">
    <property type="entry name" value="Periplasmic binding protein-like II"/>
    <property type="match status" value="1"/>
</dbReference>
<dbReference type="InterPro" id="IPR026045">
    <property type="entry name" value="Ferric-bd"/>
</dbReference>
<protein>
    <submittedName>
        <fullName evidence="7">Fe(3+) ABC transporter substrate-binding protein</fullName>
    </submittedName>
</protein>
<dbReference type="CDD" id="cd13542">
    <property type="entry name" value="PBP2_FutA1_ilke"/>
    <property type="match status" value="1"/>
</dbReference>
<keyword evidence="3 6" id="KW-0732">Signal</keyword>
<feature type="compositionally biased region" description="Polar residues" evidence="5">
    <location>
        <begin position="27"/>
        <end position="38"/>
    </location>
</feature>
<accession>A0A9J6P7H2</accession>
<evidence type="ECO:0000256" key="1">
    <source>
        <dbReference type="ARBA" id="ARBA00008520"/>
    </source>
</evidence>
<organism evidence="7 8">
    <name type="scientific">Oceanirhabdus seepicola</name>
    <dbReference type="NCBI Taxonomy" id="2828781"/>
    <lineage>
        <taxon>Bacteria</taxon>
        <taxon>Bacillati</taxon>
        <taxon>Bacillota</taxon>
        <taxon>Clostridia</taxon>
        <taxon>Eubacteriales</taxon>
        <taxon>Clostridiaceae</taxon>
        <taxon>Oceanirhabdus</taxon>
    </lineage>
</organism>
<keyword evidence="2" id="KW-0406">Ion transport</keyword>
<keyword evidence="2" id="KW-0813">Transport</keyword>
<proteinExistence type="inferred from homology"/>
<evidence type="ECO:0000313" key="7">
    <source>
        <dbReference type="EMBL" id="MCM1991464.1"/>
    </source>
</evidence>
<keyword evidence="2" id="KW-0410">Iron transport</keyword>
<keyword evidence="4" id="KW-0479">Metal-binding</keyword>